<dbReference type="AlphaFoldDB" id="A0A923L7N5"/>
<dbReference type="InterPro" id="IPR006976">
    <property type="entry name" value="VanZ-like"/>
</dbReference>
<dbReference type="EMBL" id="JACOOL010000010">
    <property type="protein sequence ID" value="MBC5637914.1"/>
    <property type="molecule type" value="Genomic_DNA"/>
</dbReference>
<name>A0A923L7N5_9BACI</name>
<dbReference type="PIRSF" id="PIRSF019083">
    <property type="entry name" value="UCP019083_VanZ"/>
    <property type="match status" value="1"/>
</dbReference>
<gene>
    <name evidence="3" type="ORF">H8S33_13975</name>
</gene>
<evidence type="ECO:0000259" key="2">
    <source>
        <dbReference type="Pfam" id="PF04892"/>
    </source>
</evidence>
<feature type="transmembrane region" description="Helical" evidence="1">
    <location>
        <begin position="76"/>
        <end position="96"/>
    </location>
</feature>
<protein>
    <submittedName>
        <fullName evidence="3">VanZ family protein</fullName>
    </submittedName>
</protein>
<feature type="transmembrane region" description="Helical" evidence="1">
    <location>
        <begin position="133"/>
        <end position="155"/>
    </location>
</feature>
<keyword evidence="1" id="KW-1133">Transmembrane helix</keyword>
<feature type="domain" description="VanZ-like" evidence="2">
    <location>
        <begin position="9"/>
        <end position="155"/>
    </location>
</feature>
<accession>A0A923L7N5</accession>
<dbReference type="NCBIfam" id="NF037970">
    <property type="entry name" value="vanZ_1"/>
    <property type="match status" value="1"/>
</dbReference>
<keyword evidence="1" id="KW-0812">Transmembrane</keyword>
<organism evidence="3 4">
    <name type="scientific">Ornithinibacillus hominis</name>
    <dbReference type="NCBI Taxonomy" id="2763055"/>
    <lineage>
        <taxon>Bacteria</taxon>
        <taxon>Bacillati</taxon>
        <taxon>Bacillota</taxon>
        <taxon>Bacilli</taxon>
        <taxon>Bacillales</taxon>
        <taxon>Bacillaceae</taxon>
        <taxon>Ornithinibacillus</taxon>
    </lineage>
</organism>
<sequence length="163" mass="19046">MMNRKLFYWFLPIIWMAVIFFSSATPYEKQDMKPLLASIIDFSILEPYFSWVSFIYNQSEVSIAALGVEGFIEFFIRKGAHFGAFFLLMILFCIAFRKTVQWNLHKILVVSFGLTIAYAIMDELHQGLTPNRTPFYGDVVIDGFGASVAYFFLLIRYKKWKKI</sequence>
<feature type="transmembrane region" description="Helical" evidence="1">
    <location>
        <begin position="6"/>
        <end position="23"/>
    </location>
</feature>
<dbReference type="Pfam" id="PF04892">
    <property type="entry name" value="VanZ"/>
    <property type="match status" value="1"/>
</dbReference>
<dbReference type="InterPro" id="IPR016747">
    <property type="entry name" value="Phosphotransbutyrylase"/>
</dbReference>
<comment type="caution">
    <text evidence="3">The sequence shown here is derived from an EMBL/GenBank/DDBJ whole genome shotgun (WGS) entry which is preliminary data.</text>
</comment>
<keyword evidence="1" id="KW-0472">Membrane</keyword>
<evidence type="ECO:0000256" key="1">
    <source>
        <dbReference type="SAM" id="Phobius"/>
    </source>
</evidence>
<keyword evidence="4" id="KW-1185">Reference proteome</keyword>
<evidence type="ECO:0000313" key="3">
    <source>
        <dbReference type="EMBL" id="MBC5637914.1"/>
    </source>
</evidence>
<feature type="transmembrane region" description="Helical" evidence="1">
    <location>
        <begin position="103"/>
        <end position="121"/>
    </location>
</feature>
<evidence type="ECO:0000313" key="4">
    <source>
        <dbReference type="Proteomes" id="UP000637359"/>
    </source>
</evidence>
<reference evidence="3" key="1">
    <citation type="submission" date="2020-08" db="EMBL/GenBank/DDBJ databases">
        <title>Genome public.</title>
        <authorList>
            <person name="Liu C."/>
            <person name="Sun Q."/>
        </authorList>
    </citation>
    <scope>NUCLEOTIDE SEQUENCE</scope>
    <source>
        <strain evidence="3">BX22</strain>
    </source>
</reference>
<dbReference type="Proteomes" id="UP000637359">
    <property type="component" value="Unassembled WGS sequence"/>
</dbReference>
<proteinExistence type="predicted"/>